<reference evidence="10 11" key="1">
    <citation type="submission" date="2024-02" db="EMBL/GenBank/DDBJ databases">
        <title>Chromosome-scale genome assembly of the rough periwinkle Littorina saxatilis.</title>
        <authorList>
            <person name="De Jode A."/>
            <person name="Faria R."/>
            <person name="Formenti G."/>
            <person name="Sims Y."/>
            <person name="Smith T.P."/>
            <person name="Tracey A."/>
            <person name="Wood J.M.D."/>
            <person name="Zagrodzka Z.B."/>
            <person name="Johannesson K."/>
            <person name="Butlin R.K."/>
            <person name="Leder E.H."/>
        </authorList>
    </citation>
    <scope>NUCLEOTIDE SEQUENCE [LARGE SCALE GENOMIC DNA]</scope>
    <source>
        <strain evidence="10">Snail1</strain>
        <tissue evidence="10">Muscle</tissue>
    </source>
</reference>
<dbReference type="EMBL" id="JBAMIC010000011">
    <property type="protein sequence ID" value="KAK7100368.1"/>
    <property type="molecule type" value="Genomic_DNA"/>
</dbReference>
<evidence type="ECO:0000259" key="9">
    <source>
        <dbReference type="PROSITE" id="PS50026"/>
    </source>
</evidence>
<feature type="transmembrane region" description="Helical" evidence="8">
    <location>
        <begin position="691"/>
        <end position="710"/>
    </location>
</feature>
<dbReference type="AlphaFoldDB" id="A0AAN9G995"/>
<evidence type="ECO:0000256" key="2">
    <source>
        <dbReference type="ARBA" id="ARBA00005542"/>
    </source>
</evidence>
<keyword evidence="11" id="KW-1185">Reference proteome</keyword>
<evidence type="ECO:0000256" key="4">
    <source>
        <dbReference type="ARBA" id="ARBA00022692"/>
    </source>
</evidence>
<evidence type="ECO:0000256" key="7">
    <source>
        <dbReference type="PROSITE-ProRule" id="PRU00076"/>
    </source>
</evidence>
<dbReference type="InterPro" id="IPR000742">
    <property type="entry name" value="EGF"/>
</dbReference>
<dbReference type="GO" id="GO:0005886">
    <property type="term" value="C:plasma membrane"/>
    <property type="evidence" value="ECO:0007669"/>
    <property type="project" value="UniProtKB-SubCell"/>
</dbReference>
<keyword evidence="6 8" id="KW-0472">Membrane</keyword>
<comment type="subcellular location">
    <subcellularLocation>
        <location evidence="1">Cell membrane</location>
        <topology evidence="1">Multi-pass membrane protein</topology>
    </subcellularLocation>
</comment>
<feature type="transmembrane region" description="Helical" evidence="8">
    <location>
        <begin position="580"/>
        <end position="600"/>
    </location>
</feature>
<dbReference type="PANTHER" id="PTHR14319">
    <property type="entry name" value="FIVE-SPAN TRANSMEMBRANE PROTEIN M83"/>
    <property type="match status" value="1"/>
</dbReference>
<evidence type="ECO:0000256" key="1">
    <source>
        <dbReference type="ARBA" id="ARBA00004651"/>
    </source>
</evidence>
<keyword evidence="3" id="KW-1003">Cell membrane</keyword>
<gene>
    <name evidence="10" type="ORF">V1264_023334</name>
</gene>
<dbReference type="PROSITE" id="PS00022">
    <property type="entry name" value="EGF_1"/>
    <property type="match status" value="1"/>
</dbReference>
<comment type="caution">
    <text evidence="7">Lacks conserved residue(s) required for the propagation of feature annotation.</text>
</comment>
<dbReference type="Pfam" id="PF12036">
    <property type="entry name" value="DUF3522"/>
    <property type="match status" value="1"/>
</dbReference>
<keyword evidence="5 8" id="KW-1133">Transmembrane helix</keyword>
<feature type="domain" description="EGF-like" evidence="9">
    <location>
        <begin position="464"/>
        <end position="506"/>
    </location>
</feature>
<evidence type="ECO:0000256" key="5">
    <source>
        <dbReference type="ARBA" id="ARBA00022989"/>
    </source>
</evidence>
<dbReference type="PROSITE" id="PS50026">
    <property type="entry name" value="EGF_3"/>
    <property type="match status" value="1"/>
</dbReference>
<dbReference type="PROSITE" id="PS01186">
    <property type="entry name" value="EGF_2"/>
    <property type="match status" value="1"/>
</dbReference>
<evidence type="ECO:0000313" key="10">
    <source>
        <dbReference type="EMBL" id="KAK7100368.1"/>
    </source>
</evidence>
<comment type="caution">
    <text evidence="10">The sequence shown here is derived from an EMBL/GenBank/DDBJ whole genome shotgun (WGS) entry which is preliminary data.</text>
</comment>
<feature type="disulfide bond" evidence="7">
    <location>
        <begin position="496"/>
        <end position="505"/>
    </location>
</feature>
<dbReference type="Proteomes" id="UP001374579">
    <property type="component" value="Unassembled WGS sequence"/>
</dbReference>
<keyword evidence="4 8" id="KW-0812">Transmembrane</keyword>
<evidence type="ECO:0000313" key="11">
    <source>
        <dbReference type="Proteomes" id="UP001374579"/>
    </source>
</evidence>
<evidence type="ECO:0000256" key="3">
    <source>
        <dbReference type="ARBA" id="ARBA00022475"/>
    </source>
</evidence>
<proteinExistence type="inferred from homology"/>
<comment type="similarity">
    <text evidence="2">Belongs to the TMEM8 family.</text>
</comment>
<name>A0AAN9G995_9CAEN</name>
<feature type="transmembrane region" description="Helical" evidence="8">
    <location>
        <begin position="521"/>
        <end position="538"/>
    </location>
</feature>
<sequence length="748" mass="83443">MRKLNILTRKNMTANRICLENVVLLIVLQTLGGLTEALIWRAEQGISYYSNYVSISPIRFSVPADRGEAVWRFRASKSPNSCDVKTVSIFLQYGSLPVVNPLNEKFPEKFYLGRSHLVHLNVSSNNVSASHTQLFPQPGDWYALAFIPESNDQITQKGLTVSCKYKFSASLEMKELPPYDHLNINQVSDLKLTGPLGHGVWVGFKVPATALTVQLDATVTNCSLDSCYLQLANLDDETGQLMITNCSNANKRNCSLNLSSPLLGFKHFVHLQLLSGNASVEVNFTAEECSEAKEPADNSTFYCELQPSLDRFQKPGDFSTNFVRLYNDTVQQNEFLLSNTSTTVVPFSVERMTDIGGTLGVKVSFKKSDVAEDQNVRVCGQVKVNRLPLLTDDLDLCANVTNSLRVNSSSEGEDGIVSSNVYVPYPEEGMWQLALRLECYNATNSSSAIVECVNGTQNVTVAVNIDSCVDGECNGQGECREYIRSSDFIVFSSCVCTAGWRGYGCTDGREAYSGSSQLTEVLLLTISNLFFMPAIFVALHRRYYIEAMVYFYNMFFSTFYHACDGDRIDKYVYCMTKYSVLATGDFLASTCSLWVTLIAMAQIPIDFSSAIQMAGPLALIMGVLLDRHSLWVIAVPTGVGLLLVIVSWTKRCCSNKRCFPDKRRYLWMLPGVLFAVAGAVMFAFFETAKNYKYIHSAWHVCLSLCIIFLLPPRRKEKVVMSVNFDDTESTEGLVLGPNNYTRRMNFEL</sequence>
<dbReference type="InterPro" id="IPR021910">
    <property type="entry name" value="NGX6/PGAP6/MYMK"/>
</dbReference>
<evidence type="ECO:0000256" key="6">
    <source>
        <dbReference type="ARBA" id="ARBA00023136"/>
    </source>
</evidence>
<feature type="transmembrane region" description="Helical" evidence="8">
    <location>
        <begin position="631"/>
        <end position="653"/>
    </location>
</feature>
<feature type="transmembrane region" description="Helical" evidence="8">
    <location>
        <begin position="665"/>
        <end position="685"/>
    </location>
</feature>
<accession>A0AAN9G995</accession>
<keyword evidence="7" id="KW-0245">EGF-like domain</keyword>
<evidence type="ECO:0000256" key="8">
    <source>
        <dbReference type="SAM" id="Phobius"/>
    </source>
</evidence>
<protein>
    <recommendedName>
        <fullName evidence="9">EGF-like domain-containing protein</fullName>
    </recommendedName>
</protein>
<organism evidence="10 11">
    <name type="scientific">Littorina saxatilis</name>
    <dbReference type="NCBI Taxonomy" id="31220"/>
    <lineage>
        <taxon>Eukaryota</taxon>
        <taxon>Metazoa</taxon>
        <taxon>Spiralia</taxon>
        <taxon>Lophotrochozoa</taxon>
        <taxon>Mollusca</taxon>
        <taxon>Gastropoda</taxon>
        <taxon>Caenogastropoda</taxon>
        <taxon>Littorinimorpha</taxon>
        <taxon>Littorinoidea</taxon>
        <taxon>Littorinidae</taxon>
        <taxon>Littorina</taxon>
    </lineage>
</organism>
<keyword evidence="7" id="KW-1015">Disulfide bond</keyword>
<dbReference type="PANTHER" id="PTHR14319:SF3">
    <property type="entry name" value="TRANSMEMBRANE PROTEIN-LIKE PROTEIN"/>
    <property type="match status" value="1"/>
</dbReference>